<evidence type="ECO:0008006" key="4">
    <source>
        <dbReference type="Google" id="ProtNLM"/>
    </source>
</evidence>
<evidence type="ECO:0000256" key="1">
    <source>
        <dbReference type="SAM" id="SignalP"/>
    </source>
</evidence>
<accession>A0A418R9J5</accession>
<name>A0A418R9J5_9BACT</name>
<evidence type="ECO:0000313" key="3">
    <source>
        <dbReference type="Proteomes" id="UP000284250"/>
    </source>
</evidence>
<reference evidence="2 3" key="2">
    <citation type="submission" date="2019-01" db="EMBL/GenBank/DDBJ databases">
        <title>Hymenobacter humicola sp. nov., isolated from soils in Antarctica.</title>
        <authorList>
            <person name="Sedlacek I."/>
            <person name="Holochova P."/>
            <person name="Kralova S."/>
            <person name="Pantucek R."/>
            <person name="Stankova E."/>
            <person name="Vrbovska V."/>
            <person name="Kristofova L."/>
            <person name="Svec P."/>
            <person name="Busse H.-J."/>
        </authorList>
    </citation>
    <scope>NUCLEOTIDE SEQUENCE [LARGE SCALE GENOMIC DNA]</scope>
    <source>
        <strain evidence="2 3">CCM 8852</strain>
    </source>
</reference>
<dbReference type="EMBL" id="QYCN01000001">
    <property type="protein sequence ID" value="RIY14157.1"/>
    <property type="molecule type" value="Genomic_DNA"/>
</dbReference>
<reference evidence="2 3" key="1">
    <citation type="submission" date="2018-09" db="EMBL/GenBank/DDBJ databases">
        <authorList>
            <person name="Zeman M."/>
            <person name="Pardy F."/>
        </authorList>
    </citation>
    <scope>NUCLEOTIDE SEQUENCE [LARGE SCALE GENOMIC DNA]</scope>
    <source>
        <strain evidence="2 3">CCM 8852</strain>
    </source>
</reference>
<dbReference type="Proteomes" id="UP000284250">
    <property type="component" value="Unassembled WGS sequence"/>
</dbReference>
<proteinExistence type="predicted"/>
<organism evidence="2 3">
    <name type="scientific">Hymenobacter rubripertinctus</name>
    <dbReference type="NCBI Taxonomy" id="2029981"/>
    <lineage>
        <taxon>Bacteria</taxon>
        <taxon>Pseudomonadati</taxon>
        <taxon>Bacteroidota</taxon>
        <taxon>Cytophagia</taxon>
        <taxon>Cytophagales</taxon>
        <taxon>Hymenobacteraceae</taxon>
        <taxon>Hymenobacter</taxon>
    </lineage>
</organism>
<feature type="chain" id="PRO_5018989355" description="DUF481 domain-containing protein" evidence="1">
    <location>
        <begin position="25"/>
        <end position="275"/>
    </location>
</feature>
<gene>
    <name evidence="2" type="ORF">D0T11_00260</name>
</gene>
<keyword evidence="1" id="KW-0732">Signal</keyword>
<sequence length="275" mass="29880">MRFLPLCAAALLVLLVLLAETAAAQRRSTSDLVVLPEVQAEIALAGNDYVLVGVNALSQANRGGGTFAGGQLRLGYEHFWDEHWSWGPTLRIGSDAGGGYGDFLGVAGNLTPGALLRHTNSLGQLTFSQRLAAEYAVVTNDSYGNSGNRAHARLRLGLERTFAVGTHMSLRPRLSYEALAYLRFQRDANQNKERFIDFGNARAEIGVRLCPRVDFTPWVALQTQYINALLLRDANGNIITGGRTNLRAPILGLDLRLLLGKSALSADRTVLPTQH</sequence>
<evidence type="ECO:0000313" key="2">
    <source>
        <dbReference type="EMBL" id="RIY14157.1"/>
    </source>
</evidence>
<protein>
    <recommendedName>
        <fullName evidence="4">DUF481 domain-containing protein</fullName>
    </recommendedName>
</protein>
<dbReference type="OrthoDB" id="982903at2"/>
<feature type="signal peptide" evidence="1">
    <location>
        <begin position="1"/>
        <end position="24"/>
    </location>
</feature>
<dbReference type="RefSeq" id="WP_119653785.1">
    <property type="nucleotide sequence ID" value="NZ_JBHUOI010000075.1"/>
</dbReference>
<comment type="caution">
    <text evidence="2">The sequence shown here is derived from an EMBL/GenBank/DDBJ whole genome shotgun (WGS) entry which is preliminary data.</text>
</comment>
<dbReference type="AlphaFoldDB" id="A0A418R9J5"/>
<keyword evidence="3" id="KW-1185">Reference proteome</keyword>